<keyword evidence="5" id="KW-0251">Elongation factor</keyword>
<dbReference type="InterPro" id="IPR004161">
    <property type="entry name" value="EFTu-like_2"/>
</dbReference>
<keyword evidence="1" id="KW-0547">Nucleotide-binding</keyword>
<reference evidence="5" key="2">
    <citation type="journal article" date="2014" name="ISME J.">
        <title>Microbial stratification in low pH oxic and suboxic macroscopic growths along an acid mine drainage.</title>
        <authorList>
            <person name="Mendez-Garcia C."/>
            <person name="Mesa V."/>
            <person name="Sprenger R.R."/>
            <person name="Richter M."/>
            <person name="Diez M.S."/>
            <person name="Solano J."/>
            <person name="Bargiela R."/>
            <person name="Golyshina O.V."/>
            <person name="Manteca A."/>
            <person name="Ramos J.L."/>
            <person name="Gallego J.R."/>
            <person name="Llorente I."/>
            <person name="Martins Dos Santos V.A."/>
            <person name="Jensen O.N."/>
            <person name="Pelaez A.I."/>
            <person name="Sanchez J."/>
            <person name="Ferrer M."/>
        </authorList>
    </citation>
    <scope>NUCLEOTIDE SEQUENCE</scope>
</reference>
<dbReference type="PANTHER" id="PTHR43261">
    <property type="entry name" value="TRANSLATION ELONGATION FACTOR G-RELATED"/>
    <property type="match status" value="1"/>
</dbReference>
<sequence>DRPAVKGTDEREKETSRRALDTEPFAALAFKIMTDPFVGSLSFFRVYSGVLAAGDQVFNPIKSKKERIGRILQMHANQREEIKEVRAGDIAAAVGLKD</sequence>
<dbReference type="InterPro" id="IPR009000">
    <property type="entry name" value="Transl_B-barrel_sf"/>
</dbReference>
<gene>
    <name evidence="5" type="ORF">B1A_12614</name>
</gene>
<dbReference type="SUPFAM" id="SSF50447">
    <property type="entry name" value="Translation proteins"/>
    <property type="match status" value="1"/>
</dbReference>
<keyword evidence="2" id="KW-0648">Protein biosynthesis</keyword>
<evidence type="ECO:0000313" key="5">
    <source>
        <dbReference type="EMBL" id="EQD52677.1"/>
    </source>
</evidence>
<dbReference type="FunFam" id="2.40.30.10:FF:000006">
    <property type="entry name" value="Elongation factor G"/>
    <property type="match status" value="1"/>
</dbReference>
<feature type="domain" description="Translation elongation factor EFTu-like" evidence="4">
    <location>
        <begin position="39"/>
        <end position="98"/>
    </location>
</feature>
<dbReference type="GO" id="GO:0032790">
    <property type="term" value="P:ribosome disassembly"/>
    <property type="evidence" value="ECO:0007669"/>
    <property type="project" value="TreeGrafter"/>
</dbReference>
<reference evidence="5" key="1">
    <citation type="submission" date="2013-08" db="EMBL/GenBank/DDBJ databases">
        <authorList>
            <person name="Mendez C."/>
            <person name="Richter M."/>
            <person name="Ferrer M."/>
            <person name="Sanchez J."/>
        </authorList>
    </citation>
    <scope>NUCLEOTIDE SEQUENCE</scope>
</reference>
<dbReference type="Pfam" id="PF03144">
    <property type="entry name" value="GTP_EFTU_D2"/>
    <property type="match status" value="1"/>
</dbReference>
<dbReference type="EMBL" id="AUZX01009179">
    <property type="protein sequence ID" value="EQD52677.1"/>
    <property type="molecule type" value="Genomic_DNA"/>
</dbReference>
<proteinExistence type="predicted"/>
<organism evidence="5">
    <name type="scientific">mine drainage metagenome</name>
    <dbReference type="NCBI Taxonomy" id="410659"/>
    <lineage>
        <taxon>unclassified sequences</taxon>
        <taxon>metagenomes</taxon>
        <taxon>ecological metagenomes</taxon>
    </lineage>
</organism>
<dbReference type="PANTHER" id="PTHR43261:SF1">
    <property type="entry name" value="RIBOSOME-RELEASING FACTOR 2, MITOCHONDRIAL"/>
    <property type="match status" value="1"/>
</dbReference>
<evidence type="ECO:0000256" key="2">
    <source>
        <dbReference type="ARBA" id="ARBA00022917"/>
    </source>
</evidence>
<evidence type="ECO:0000256" key="3">
    <source>
        <dbReference type="ARBA" id="ARBA00023134"/>
    </source>
</evidence>
<name>T1A6T4_9ZZZZ</name>
<feature type="non-terminal residue" evidence="5">
    <location>
        <position position="98"/>
    </location>
</feature>
<dbReference type="AlphaFoldDB" id="T1A6T4"/>
<keyword evidence="3" id="KW-0342">GTP-binding</keyword>
<evidence type="ECO:0000256" key="1">
    <source>
        <dbReference type="ARBA" id="ARBA00022741"/>
    </source>
</evidence>
<dbReference type="Gene3D" id="2.40.30.10">
    <property type="entry name" value="Translation factors"/>
    <property type="match status" value="1"/>
</dbReference>
<accession>T1A6T4</accession>
<evidence type="ECO:0000259" key="4">
    <source>
        <dbReference type="Pfam" id="PF03144"/>
    </source>
</evidence>
<dbReference type="GO" id="GO:0003746">
    <property type="term" value="F:translation elongation factor activity"/>
    <property type="evidence" value="ECO:0007669"/>
    <property type="project" value="UniProtKB-KW"/>
</dbReference>
<protein>
    <submittedName>
        <fullName evidence="5">Translation elongation factor G</fullName>
    </submittedName>
</protein>
<comment type="caution">
    <text evidence="5">The sequence shown here is derived from an EMBL/GenBank/DDBJ whole genome shotgun (WGS) entry which is preliminary data.</text>
</comment>
<dbReference type="GO" id="GO:0005525">
    <property type="term" value="F:GTP binding"/>
    <property type="evidence" value="ECO:0007669"/>
    <property type="project" value="UniProtKB-KW"/>
</dbReference>
<feature type="non-terminal residue" evidence="5">
    <location>
        <position position="1"/>
    </location>
</feature>
<dbReference type="CDD" id="cd04088">
    <property type="entry name" value="EFG_mtEFG_II"/>
    <property type="match status" value="1"/>
</dbReference>